<dbReference type="RefSeq" id="WP_393971284.1">
    <property type="nucleotide sequence ID" value="NZ_CP133772.1"/>
</dbReference>
<dbReference type="Proteomes" id="UP001451606">
    <property type="component" value="Chromosome"/>
</dbReference>
<dbReference type="PANTHER" id="PTHR42776:SF27">
    <property type="entry name" value="DIPEPTIDYL PEPTIDASE FAMILY MEMBER 6"/>
    <property type="match status" value="1"/>
</dbReference>
<dbReference type="InterPro" id="IPR029058">
    <property type="entry name" value="AB_hydrolase_fold"/>
</dbReference>
<dbReference type="GeneID" id="95968292"/>
<protein>
    <submittedName>
        <fullName evidence="4">S9 family peptidase</fullName>
    </submittedName>
</protein>
<keyword evidence="1" id="KW-0378">Hydrolase</keyword>
<accession>A0AAX4NHH9</accession>
<dbReference type="Gene3D" id="3.40.50.1820">
    <property type="entry name" value="alpha/beta hydrolase"/>
    <property type="match status" value="1"/>
</dbReference>
<dbReference type="GO" id="GO:0004252">
    <property type="term" value="F:serine-type endopeptidase activity"/>
    <property type="evidence" value="ECO:0007669"/>
    <property type="project" value="TreeGrafter"/>
</dbReference>
<feature type="domain" description="Peptidase S9 prolyl oligopeptidase catalytic" evidence="3">
    <location>
        <begin position="416"/>
        <end position="604"/>
    </location>
</feature>
<evidence type="ECO:0000313" key="4">
    <source>
        <dbReference type="EMBL" id="WYY00961.1"/>
    </source>
</evidence>
<reference evidence="4 5" key="1">
    <citation type="submission" date="2023-09" db="EMBL/GenBank/DDBJ databases">
        <authorList>
            <person name="Golyshina O.V."/>
            <person name="Lunev E.A."/>
            <person name="Bargiela R."/>
            <person name="Gaines M.C."/>
            <person name="Daum B."/>
            <person name="Bale N.J."/>
            <person name="Koenen M."/>
            <person name="Sinninghe Damst J.S."/>
            <person name="Yakimov M."/>
            <person name="Golyshin P.N."/>
        </authorList>
    </citation>
    <scope>NUCLEOTIDE SEQUENCE [LARGE SCALE GENOMIC DNA]</scope>
    <source>
        <strain evidence="4 5">M1</strain>
    </source>
</reference>
<dbReference type="Pfam" id="PF07676">
    <property type="entry name" value="PD40"/>
    <property type="match status" value="1"/>
</dbReference>
<sequence>MKREVEMDDYFRMKNIGSLSASSDGRFIAYSISNTYRDFKKGSRSMVYLKNLSDGTEREFGKKDSSNVQTAFSPDGHTLSYVSQKNSESFFNTVNTETLSEQSIAAKGKIISYKWVDNESLLFLLEIEPESGKDADNGDDGYFFEENDPVGRLFSFTFRGGFSIVDDKLQIWEFDCAGGSIAAVASDSHREGSWYNNYLISMKHDGSWKKVYQPERGQIALPFVSPDGKKVAFLESLWSDRGVTSGDVVMHDFSTGKTENLTASDPVSYSCVSWSGNDSFYSLSENMGTFELKDFSNGKKKVWSGKGSVFPGFAPSFVINRDKAFFVYSSSDLPPEIMGVDLRTGESQKVTKVNSDLEDLKTYPWETITWKGTDGLEIYGLFRSAGVKKPLVVYVHGGPTSSSKEIFLDRYSHLIPKGYSIFMPNYRGSTGKGRKYAELNRGDMGGMDFQDILAGINFLGEKGYIDPEKIGITGGSYGGFMTSWAITQSNIFKVGIGLFGISDWVSFHGTTNIAEWDAIQYGESPYVYEKFVKFSPLRYVENVKAKVLLMHGKEDPSVPIGQYFQFYRALKDHGKDVRFLIFPREGHGFQEKLHIKQSMVETLKMLQENL</sequence>
<dbReference type="SUPFAM" id="SSF82171">
    <property type="entry name" value="DPP6 N-terminal domain-like"/>
    <property type="match status" value="1"/>
</dbReference>
<evidence type="ECO:0000256" key="2">
    <source>
        <dbReference type="ARBA" id="ARBA00022825"/>
    </source>
</evidence>
<dbReference type="Pfam" id="PF00326">
    <property type="entry name" value="Peptidase_S9"/>
    <property type="match status" value="1"/>
</dbReference>
<dbReference type="Gene3D" id="2.120.10.30">
    <property type="entry name" value="TolB, C-terminal domain"/>
    <property type="match status" value="1"/>
</dbReference>
<dbReference type="SUPFAM" id="SSF53474">
    <property type="entry name" value="alpha/beta-Hydrolases"/>
    <property type="match status" value="1"/>
</dbReference>
<evidence type="ECO:0000259" key="3">
    <source>
        <dbReference type="Pfam" id="PF00326"/>
    </source>
</evidence>
<dbReference type="InterPro" id="IPR011659">
    <property type="entry name" value="WD40"/>
</dbReference>
<dbReference type="KEGG" id="omr:OXIME_001554"/>
<proteinExistence type="predicted"/>
<name>A0AAX4NHH9_9ARCH</name>
<keyword evidence="5" id="KW-1185">Reference proteome</keyword>
<evidence type="ECO:0000256" key="1">
    <source>
        <dbReference type="ARBA" id="ARBA00022801"/>
    </source>
</evidence>
<gene>
    <name evidence="4" type="ORF">OXIME_001554</name>
</gene>
<dbReference type="PANTHER" id="PTHR42776">
    <property type="entry name" value="SERINE PEPTIDASE S9 FAMILY MEMBER"/>
    <property type="match status" value="1"/>
</dbReference>
<organism evidence="4 5">
    <name type="scientific">Oxyplasma meridianum</name>
    <dbReference type="NCBI Taxonomy" id="3073602"/>
    <lineage>
        <taxon>Archaea</taxon>
        <taxon>Methanobacteriati</taxon>
        <taxon>Thermoplasmatota</taxon>
        <taxon>Thermoplasmata</taxon>
        <taxon>Thermoplasmatales</taxon>
        <taxon>Thermoplasmataceae</taxon>
        <taxon>Oxyplasma</taxon>
    </lineage>
</organism>
<dbReference type="GO" id="GO:0006508">
    <property type="term" value="P:proteolysis"/>
    <property type="evidence" value="ECO:0007669"/>
    <property type="project" value="InterPro"/>
</dbReference>
<evidence type="ECO:0000313" key="5">
    <source>
        <dbReference type="Proteomes" id="UP001451606"/>
    </source>
</evidence>
<dbReference type="InterPro" id="IPR001375">
    <property type="entry name" value="Peptidase_S9_cat"/>
</dbReference>
<dbReference type="InterPro" id="IPR011042">
    <property type="entry name" value="6-blade_b-propeller_TolB-like"/>
</dbReference>
<dbReference type="EMBL" id="CP133772">
    <property type="protein sequence ID" value="WYY00961.1"/>
    <property type="molecule type" value="Genomic_DNA"/>
</dbReference>
<keyword evidence="2" id="KW-0720">Serine protease</keyword>
<dbReference type="AlphaFoldDB" id="A0AAX4NHH9"/>
<keyword evidence="2" id="KW-0645">Protease</keyword>